<comment type="caution">
    <text evidence="1">The sequence shown here is derived from an EMBL/GenBank/DDBJ whole genome shotgun (WGS) entry which is preliminary data.</text>
</comment>
<keyword evidence="2" id="KW-1185">Reference proteome</keyword>
<dbReference type="RefSeq" id="WP_343858739.1">
    <property type="nucleotide sequence ID" value="NZ_BAAACX010000007.1"/>
</dbReference>
<evidence type="ECO:0000313" key="1">
    <source>
        <dbReference type="EMBL" id="GAA0382407.1"/>
    </source>
</evidence>
<proteinExistence type="predicted"/>
<dbReference type="Proteomes" id="UP001500340">
    <property type="component" value="Unassembled WGS sequence"/>
</dbReference>
<accession>A0ABP3HVZ0</accession>
<dbReference type="EMBL" id="BAAACX010000007">
    <property type="protein sequence ID" value="GAA0382407.1"/>
    <property type="molecule type" value="Genomic_DNA"/>
</dbReference>
<protein>
    <submittedName>
        <fullName evidence="1">Uncharacterized protein</fullName>
    </submittedName>
</protein>
<evidence type="ECO:0000313" key="2">
    <source>
        <dbReference type="Proteomes" id="UP001500340"/>
    </source>
</evidence>
<name>A0ABP3HVZ0_9BACL</name>
<organism evidence="1 2">
    <name type="scientific">Paenibacillus motobuensis</name>
    <dbReference type="NCBI Taxonomy" id="295324"/>
    <lineage>
        <taxon>Bacteria</taxon>
        <taxon>Bacillati</taxon>
        <taxon>Bacillota</taxon>
        <taxon>Bacilli</taxon>
        <taxon>Bacillales</taxon>
        <taxon>Paenibacillaceae</taxon>
        <taxon>Paenibacillus</taxon>
    </lineage>
</organism>
<sequence length="67" mass="7304">MTKQPNHISTEVIDYCANPECNSEIFFGQPVFKIGHDLVCGATCLMKMLGAKTVIAGQTREDDAEGE</sequence>
<reference evidence="2" key="1">
    <citation type="journal article" date="2019" name="Int. J. Syst. Evol. Microbiol.">
        <title>The Global Catalogue of Microorganisms (GCM) 10K type strain sequencing project: providing services to taxonomists for standard genome sequencing and annotation.</title>
        <authorList>
            <consortium name="The Broad Institute Genomics Platform"/>
            <consortium name="The Broad Institute Genome Sequencing Center for Infectious Disease"/>
            <person name="Wu L."/>
            <person name="Ma J."/>
        </authorList>
    </citation>
    <scope>NUCLEOTIDE SEQUENCE [LARGE SCALE GENOMIC DNA]</scope>
    <source>
        <strain evidence="2">JCM 12774</strain>
    </source>
</reference>
<gene>
    <name evidence="1" type="ORF">GCM10008933_11970</name>
</gene>